<dbReference type="Gene3D" id="3.40.190.150">
    <property type="entry name" value="Bordetella uptake gene, domain 1"/>
    <property type="match status" value="1"/>
</dbReference>
<dbReference type="Proteomes" id="UP000693972">
    <property type="component" value="Unassembled WGS sequence"/>
</dbReference>
<dbReference type="EMBL" id="CP078073">
    <property type="protein sequence ID" value="QXL88953.1"/>
    <property type="molecule type" value="Genomic_DNA"/>
</dbReference>
<organism evidence="4">
    <name type="scientific">Gymnodinialimonas phycosphaerae</name>
    <dbReference type="NCBI Taxonomy" id="2841589"/>
    <lineage>
        <taxon>Bacteria</taxon>
        <taxon>Pseudomonadati</taxon>
        <taxon>Pseudomonadota</taxon>
        <taxon>Alphaproteobacteria</taxon>
        <taxon>Rhodobacterales</taxon>
        <taxon>Paracoccaceae</taxon>
        <taxon>Gymnodinialimonas</taxon>
    </lineage>
</organism>
<keyword evidence="5" id="KW-1185">Reference proteome</keyword>
<feature type="chain" id="PRO_5037032165" evidence="2">
    <location>
        <begin position="30"/>
        <end position="367"/>
    </location>
</feature>
<dbReference type="Gene3D" id="3.40.190.10">
    <property type="entry name" value="Periplasmic binding protein-like II"/>
    <property type="match status" value="1"/>
</dbReference>
<evidence type="ECO:0000256" key="2">
    <source>
        <dbReference type="SAM" id="SignalP"/>
    </source>
</evidence>
<sequence length="367" mass="39754">MTTLKSMRRTAQALLAGTATLALSTAAQAQDVDYTGETIEFVIPFSESGGSARWANFFAPLLSEALPGQPTVVVRYRPGAGSTTGANWFQDQDVVDGTVIFGTSGSTQFPYLLGDPRVRYEYNDWQVVLASGTGGVAYLPPDMAAMMDGLDATGLQDTDFIWGSQGATRLDLVANLAWEMLGMNVEPVFGIEGRGDGRLMFERGEANIDYQTSSAYLRSVVPMVEEGLAVPMMSWGALDGEGNIVRDPTFPDMPTFAEVCEATPACETEGPVWEAWRAFFIAGFPAQKMVFLPEGASPQVVETFAQAFDEVIARPDFQELAEATLGDYPQMTRGAAEAAFQLGTQVPQEARDYVVNWLEESYGVTLN</sequence>
<keyword evidence="2" id="KW-0732">Signal</keyword>
<dbReference type="AlphaFoldDB" id="A0A975TWG1"/>
<dbReference type="PANTHER" id="PTHR42928">
    <property type="entry name" value="TRICARBOXYLATE-BINDING PROTEIN"/>
    <property type="match status" value="1"/>
</dbReference>
<dbReference type="RefSeq" id="WP_257892011.1">
    <property type="nucleotide sequence ID" value="NZ_JAIMBW010000001.1"/>
</dbReference>
<dbReference type="InterPro" id="IPR005064">
    <property type="entry name" value="BUG"/>
</dbReference>
<evidence type="ECO:0000256" key="1">
    <source>
        <dbReference type="ARBA" id="ARBA00006987"/>
    </source>
</evidence>
<evidence type="ECO:0000313" key="5">
    <source>
        <dbReference type="Proteomes" id="UP000693972"/>
    </source>
</evidence>
<name>A0A975TWG1_9RHOB</name>
<accession>A0A975TWG1</accession>
<proteinExistence type="inferred from homology"/>
<comment type="similarity">
    <text evidence="1">Belongs to the UPF0065 (bug) family.</text>
</comment>
<feature type="signal peptide" evidence="2">
    <location>
        <begin position="1"/>
        <end position="29"/>
    </location>
</feature>
<dbReference type="EMBL" id="JAIMBW010000001">
    <property type="protein sequence ID" value="MBY4892196.1"/>
    <property type="molecule type" value="Genomic_DNA"/>
</dbReference>
<protein>
    <submittedName>
        <fullName evidence="4">Tricarboxylate transporter</fullName>
    </submittedName>
</protein>
<evidence type="ECO:0000313" key="3">
    <source>
        <dbReference type="EMBL" id="MBY4892196.1"/>
    </source>
</evidence>
<gene>
    <name evidence="3" type="ORF">KUL25_05400</name>
    <name evidence="4" type="ORF">KUL25_05405</name>
</gene>
<dbReference type="PANTHER" id="PTHR42928:SF5">
    <property type="entry name" value="BLR1237 PROTEIN"/>
    <property type="match status" value="1"/>
</dbReference>
<dbReference type="InterPro" id="IPR042100">
    <property type="entry name" value="Bug_dom1"/>
</dbReference>
<evidence type="ECO:0000313" key="4">
    <source>
        <dbReference type="EMBL" id="QXL88953.1"/>
    </source>
</evidence>
<reference evidence="4 5" key="1">
    <citation type="submission" date="2021-07" db="EMBL/GenBank/DDBJ databases">
        <title>Karlodiniumbacter phycospheric gen. nov., sp. nov., a phycosphere bacterium isolated from karlodinium veneficum.</title>
        <authorList>
            <person name="Peng Y."/>
            <person name="Jiang L."/>
            <person name="Lee J."/>
        </authorList>
    </citation>
    <scope>NUCLEOTIDE SEQUENCE</scope>
    <source>
        <strain evidence="4 5">N5</strain>
    </source>
</reference>